<protein>
    <submittedName>
        <fullName evidence="2">Uncharacterized protein</fullName>
    </submittedName>
</protein>
<dbReference type="EMBL" id="MCGE01000050">
    <property type="protein sequence ID" value="ORZ04498.1"/>
    <property type="molecule type" value="Genomic_DNA"/>
</dbReference>
<dbReference type="AlphaFoldDB" id="A0A1X2HXE9"/>
<accession>A0A1X2HXE9</accession>
<evidence type="ECO:0000313" key="3">
    <source>
        <dbReference type="Proteomes" id="UP000193560"/>
    </source>
</evidence>
<gene>
    <name evidence="2" type="ORF">BCR42DRAFT_497019</name>
</gene>
<reference evidence="2 3" key="1">
    <citation type="submission" date="2016-07" db="EMBL/GenBank/DDBJ databases">
        <title>Pervasive Adenine N6-methylation of Active Genes in Fungi.</title>
        <authorList>
            <consortium name="DOE Joint Genome Institute"/>
            <person name="Mondo S.J."/>
            <person name="Dannebaum R.O."/>
            <person name="Kuo R.C."/>
            <person name="Labutti K."/>
            <person name="Haridas S."/>
            <person name="Kuo A."/>
            <person name="Salamov A."/>
            <person name="Ahrendt S.R."/>
            <person name="Lipzen A."/>
            <person name="Sullivan W."/>
            <person name="Andreopoulos W.B."/>
            <person name="Clum A."/>
            <person name="Lindquist E."/>
            <person name="Daum C."/>
            <person name="Ramamoorthy G.K."/>
            <person name="Gryganskyi A."/>
            <person name="Culley D."/>
            <person name="Magnuson J.K."/>
            <person name="James T.Y."/>
            <person name="O'Malley M.A."/>
            <person name="Stajich J.E."/>
            <person name="Spatafora J.W."/>
            <person name="Visel A."/>
            <person name="Grigoriev I.V."/>
        </authorList>
    </citation>
    <scope>NUCLEOTIDE SEQUENCE [LARGE SCALE GENOMIC DNA]</scope>
    <source>
        <strain evidence="2 3">NRRL 1336</strain>
    </source>
</reference>
<name>A0A1X2HXE9_9FUNG</name>
<proteinExistence type="predicted"/>
<feature type="signal peptide" evidence="1">
    <location>
        <begin position="1"/>
        <end position="19"/>
    </location>
</feature>
<keyword evidence="3" id="KW-1185">Reference proteome</keyword>
<evidence type="ECO:0000313" key="2">
    <source>
        <dbReference type="EMBL" id="ORZ04498.1"/>
    </source>
</evidence>
<sequence>MKLFTFMLCMTAAATAVLGQSRAQFFYEGASQPMVSAFQTCEPFFDQYHRPLQSIWSLDPANCFYYQDKQCQMMIRMPPTYLPRGARTFIRRSQPSPGGIKCTLIMDERYESNIAKG</sequence>
<dbReference type="Proteomes" id="UP000193560">
    <property type="component" value="Unassembled WGS sequence"/>
</dbReference>
<keyword evidence="1" id="KW-0732">Signal</keyword>
<comment type="caution">
    <text evidence="2">The sequence shown here is derived from an EMBL/GenBank/DDBJ whole genome shotgun (WGS) entry which is preliminary data.</text>
</comment>
<evidence type="ECO:0000256" key="1">
    <source>
        <dbReference type="SAM" id="SignalP"/>
    </source>
</evidence>
<feature type="chain" id="PRO_5013027350" evidence="1">
    <location>
        <begin position="20"/>
        <end position="117"/>
    </location>
</feature>
<organism evidence="2 3">
    <name type="scientific">Absidia repens</name>
    <dbReference type="NCBI Taxonomy" id="90262"/>
    <lineage>
        <taxon>Eukaryota</taxon>
        <taxon>Fungi</taxon>
        <taxon>Fungi incertae sedis</taxon>
        <taxon>Mucoromycota</taxon>
        <taxon>Mucoromycotina</taxon>
        <taxon>Mucoromycetes</taxon>
        <taxon>Mucorales</taxon>
        <taxon>Cunninghamellaceae</taxon>
        <taxon>Absidia</taxon>
    </lineage>
</organism>